<reference evidence="1 2" key="2">
    <citation type="journal article" date="2022" name="Mol. Ecol. Resour.">
        <title>The genomes of chicory, endive, great burdock and yacon provide insights into Asteraceae paleo-polyploidization history and plant inulin production.</title>
        <authorList>
            <person name="Fan W."/>
            <person name="Wang S."/>
            <person name="Wang H."/>
            <person name="Wang A."/>
            <person name="Jiang F."/>
            <person name="Liu H."/>
            <person name="Zhao H."/>
            <person name="Xu D."/>
            <person name="Zhang Y."/>
        </authorList>
    </citation>
    <scope>NUCLEOTIDE SEQUENCE [LARGE SCALE GENOMIC DNA]</scope>
    <source>
        <strain evidence="2">cv. Punajuju</strain>
        <tissue evidence="1">Leaves</tissue>
    </source>
</reference>
<reference evidence="2" key="1">
    <citation type="journal article" date="2022" name="Mol. Ecol. Resour.">
        <title>The genomes of chicory, endive, great burdock and yacon provide insights into Asteraceae palaeo-polyploidization history and plant inulin production.</title>
        <authorList>
            <person name="Fan W."/>
            <person name="Wang S."/>
            <person name="Wang H."/>
            <person name="Wang A."/>
            <person name="Jiang F."/>
            <person name="Liu H."/>
            <person name="Zhao H."/>
            <person name="Xu D."/>
            <person name="Zhang Y."/>
        </authorList>
    </citation>
    <scope>NUCLEOTIDE SEQUENCE [LARGE SCALE GENOMIC DNA]</scope>
    <source>
        <strain evidence="2">cv. Punajuju</strain>
    </source>
</reference>
<dbReference type="EMBL" id="CM042011">
    <property type="protein sequence ID" value="KAI3766800.1"/>
    <property type="molecule type" value="Genomic_DNA"/>
</dbReference>
<protein>
    <submittedName>
        <fullName evidence="1">Uncharacterized protein</fullName>
    </submittedName>
</protein>
<evidence type="ECO:0000313" key="1">
    <source>
        <dbReference type="EMBL" id="KAI3766800.1"/>
    </source>
</evidence>
<name>A0ACB9F6R4_CICIN</name>
<gene>
    <name evidence="1" type="ORF">L2E82_16873</name>
</gene>
<sequence length="258" mass="28815">MFKKHSSFSLFESIRVTATPKEATDKVLKTKVPISLLTEEGLSYVASGVGKPLYADQATEEMGMINFYRVCIEVETEAACPQVLEVFTDDKNLVDVESKLRDSRLACTTGHSIDSSHRAFDYSKMSPHGSDIFHPTSRSWATTSRPLFTSEAATSSVTPDIVSSSSLITTRSQCSKKSWMKHSISFEKMVRRRDFLEHHDCRHALNGYMNEAMRAMDDIEVAGVRPNVVTFIIVLPACSHGGLVDDGFMILELMVKKY</sequence>
<evidence type="ECO:0000313" key="2">
    <source>
        <dbReference type="Proteomes" id="UP001055811"/>
    </source>
</evidence>
<organism evidence="1 2">
    <name type="scientific">Cichorium intybus</name>
    <name type="common">Chicory</name>
    <dbReference type="NCBI Taxonomy" id="13427"/>
    <lineage>
        <taxon>Eukaryota</taxon>
        <taxon>Viridiplantae</taxon>
        <taxon>Streptophyta</taxon>
        <taxon>Embryophyta</taxon>
        <taxon>Tracheophyta</taxon>
        <taxon>Spermatophyta</taxon>
        <taxon>Magnoliopsida</taxon>
        <taxon>eudicotyledons</taxon>
        <taxon>Gunneridae</taxon>
        <taxon>Pentapetalae</taxon>
        <taxon>asterids</taxon>
        <taxon>campanulids</taxon>
        <taxon>Asterales</taxon>
        <taxon>Asteraceae</taxon>
        <taxon>Cichorioideae</taxon>
        <taxon>Cichorieae</taxon>
        <taxon>Cichoriinae</taxon>
        <taxon>Cichorium</taxon>
    </lineage>
</organism>
<keyword evidence="2" id="KW-1185">Reference proteome</keyword>
<dbReference type="Proteomes" id="UP001055811">
    <property type="component" value="Linkage Group LG03"/>
</dbReference>
<comment type="caution">
    <text evidence="1">The sequence shown here is derived from an EMBL/GenBank/DDBJ whole genome shotgun (WGS) entry which is preliminary data.</text>
</comment>
<proteinExistence type="predicted"/>
<accession>A0ACB9F6R4</accession>